<proteinExistence type="predicted"/>
<dbReference type="Proteomes" id="UP000317982">
    <property type="component" value="Unassembled WGS sequence"/>
</dbReference>
<dbReference type="RefSeq" id="WP_142707591.1">
    <property type="nucleotide sequence ID" value="NZ_VIRS01000021.1"/>
</dbReference>
<name>A0A545AKP7_9ACTN</name>
<dbReference type="InParanoid" id="A0A545AKP7"/>
<dbReference type="AlphaFoldDB" id="A0A545AKP7"/>
<reference evidence="1 2" key="1">
    <citation type="submission" date="2019-07" db="EMBL/GenBank/DDBJ databases">
        <title>Cryptosporangium phraense sp. nov., isolated from plant litter.</title>
        <authorList>
            <person name="Suriyachadkun C."/>
        </authorList>
    </citation>
    <scope>NUCLEOTIDE SEQUENCE [LARGE SCALE GENOMIC DNA]</scope>
    <source>
        <strain evidence="1 2">A-T 5661</strain>
    </source>
</reference>
<gene>
    <name evidence="1" type="ORF">FL583_26710</name>
</gene>
<keyword evidence="2" id="KW-1185">Reference proteome</keyword>
<organism evidence="1 2">
    <name type="scientific">Cryptosporangium phraense</name>
    <dbReference type="NCBI Taxonomy" id="2593070"/>
    <lineage>
        <taxon>Bacteria</taxon>
        <taxon>Bacillati</taxon>
        <taxon>Actinomycetota</taxon>
        <taxon>Actinomycetes</taxon>
        <taxon>Cryptosporangiales</taxon>
        <taxon>Cryptosporangiaceae</taxon>
        <taxon>Cryptosporangium</taxon>
    </lineage>
</organism>
<evidence type="ECO:0000313" key="1">
    <source>
        <dbReference type="EMBL" id="TQS41879.1"/>
    </source>
</evidence>
<sequence>MPLRSLSNFADVTVPSVRLQQVLRTYCRNLDPSGIADLRLSLADGRYRWLHDELATALASSVSATSWWQESVSDPTAEVRSVLDEQRYLWRSLFPGEAVPRRA</sequence>
<accession>A0A545AKP7</accession>
<evidence type="ECO:0000313" key="2">
    <source>
        <dbReference type="Proteomes" id="UP000317982"/>
    </source>
</evidence>
<protein>
    <submittedName>
        <fullName evidence="1">Uncharacterized protein</fullName>
    </submittedName>
</protein>
<dbReference type="OrthoDB" id="5196810at2"/>
<dbReference type="EMBL" id="VIRS01000021">
    <property type="protein sequence ID" value="TQS41879.1"/>
    <property type="molecule type" value="Genomic_DNA"/>
</dbReference>
<comment type="caution">
    <text evidence="1">The sequence shown here is derived from an EMBL/GenBank/DDBJ whole genome shotgun (WGS) entry which is preliminary data.</text>
</comment>